<sequence length="60" mass="6731">MTGRDGFDPEYTDTEAGGRATPSEEEAEFEEWLAAMGESEEELRAEISAELETHFLGEYL</sequence>
<dbReference type="Proteomes" id="UP000538929">
    <property type="component" value="Unassembled WGS sequence"/>
</dbReference>
<dbReference type="RefSeq" id="WP_182604449.1">
    <property type="nucleotide sequence ID" value="NZ_VKHT01000009.1"/>
</dbReference>
<evidence type="ECO:0000313" key="2">
    <source>
        <dbReference type="EMBL" id="MBB0242652.1"/>
    </source>
</evidence>
<evidence type="ECO:0000256" key="1">
    <source>
        <dbReference type="SAM" id="MobiDB-lite"/>
    </source>
</evidence>
<protein>
    <submittedName>
        <fullName evidence="2">Uncharacterized protein</fullName>
    </submittedName>
</protein>
<dbReference type="EMBL" id="VKHT01000009">
    <property type="protein sequence ID" value="MBB0242652.1"/>
    <property type="molecule type" value="Genomic_DNA"/>
</dbReference>
<comment type="caution">
    <text evidence="2">The sequence shown here is derived from an EMBL/GenBank/DDBJ whole genome shotgun (WGS) entry which is preliminary data.</text>
</comment>
<gene>
    <name evidence="2" type="ORF">FNQ90_00650</name>
</gene>
<organism evidence="2 3">
    <name type="scientific">Streptomyces alkaliphilus</name>
    <dbReference type="NCBI Taxonomy" id="1472722"/>
    <lineage>
        <taxon>Bacteria</taxon>
        <taxon>Bacillati</taxon>
        <taxon>Actinomycetota</taxon>
        <taxon>Actinomycetes</taxon>
        <taxon>Kitasatosporales</taxon>
        <taxon>Streptomycetaceae</taxon>
        <taxon>Streptomyces</taxon>
    </lineage>
</organism>
<name>A0A7W3XZU4_9ACTN</name>
<dbReference type="AlphaFoldDB" id="A0A7W3XZU4"/>
<evidence type="ECO:0000313" key="3">
    <source>
        <dbReference type="Proteomes" id="UP000538929"/>
    </source>
</evidence>
<keyword evidence="3" id="KW-1185">Reference proteome</keyword>
<feature type="region of interest" description="Disordered" evidence="1">
    <location>
        <begin position="1"/>
        <end position="29"/>
    </location>
</feature>
<reference evidence="3" key="1">
    <citation type="submission" date="2019-10" db="EMBL/GenBank/DDBJ databases">
        <title>Streptomyces sp. nov., a novel actinobacterium isolated from alkaline environment.</title>
        <authorList>
            <person name="Golinska P."/>
        </authorList>
    </citation>
    <scope>NUCLEOTIDE SEQUENCE [LARGE SCALE GENOMIC DNA]</scope>
    <source>
        <strain evidence="3">DSM 42118</strain>
    </source>
</reference>
<proteinExistence type="predicted"/>
<accession>A0A7W3XZU4</accession>